<dbReference type="RefSeq" id="WP_000587547.1">
    <property type="nucleotide sequence ID" value="NZ_CAIZFD010000003.1"/>
</dbReference>
<evidence type="ECO:0008006" key="3">
    <source>
        <dbReference type="Google" id="ProtNLM"/>
    </source>
</evidence>
<organism evidence="1 2">
    <name type="scientific">Escherichia coli</name>
    <dbReference type="NCBI Taxonomy" id="562"/>
    <lineage>
        <taxon>Bacteria</taxon>
        <taxon>Pseudomonadati</taxon>
        <taxon>Pseudomonadota</taxon>
        <taxon>Gammaproteobacteria</taxon>
        <taxon>Enterobacterales</taxon>
        <taxon>Enterobacteriaceae</taxon>
        <taxon>Escherichia</taxon>
    </lineage>
</organism>
<dbReference type="NCBIfam" id="NF007410">
    <property type="entry name" value="PRK09946.1"/>
    <property type="match status" value="1"/>
</dbReference>
<comment type="caution">
    <text evidence="1">The sequence shown here is derived from an EMBL/GenBank/DDBJ whole genome shotgun (WGS) entry which is preliminary data.</text>
</comment>
<sequence>MIITRADLREWRIGAVMYRWFLRHFPRGGSYADIHHALIEEGYTDWAESLVEYAWKKWLADENFAHQEVSSMQKLAIDPGGERPFCSQFARSDDHARIGCCEDNARIATAGYAAQIASMGYSVRIGSVGFNSHIGSSGERARVAVTGNSSRISSAGDSSRIANTGMRVRVCTLGERCHVASNGDLVQIASFGANARIANSGDNVHIIASGEDSTIVSTGVVDSIILGPGGSAALAYHDGERVRFAVAIEGENNIRAGVRYRLNEQHQFVEC</sequence>
<dbReference type="Proteomes" id="UP000185794">
    <property type="component" value="Unassembled WGS sequence"/>
</dbReference>
<dbReference type="AlphaFoldDB" id="A0A854BNN1"/>
<dbReference type="InterPro" id="IPR059209">
    <property type="entry name" value="YdhT-like"/>
</dbReference>
<accession>A0A854BNN1</accession>
<evidence type="ECO:0000313" key="1">
    <source>
        <dbReference type="EMBL" id="OKV13142.1"/>
    </source>
</evidence>
<dbReference type="EMBL" id="LRKC01000116">
    <property type="protein sequence ID" value="OKV13142.1"/>
    <property type="molecule type" value="Genomic_DNA"/>
</dbReference>
<reference evidence="1 2" key="1">
    <citation type="journal article" date="2017" name="Front. Cell. Infect. Microbiol.">
        <title>Chaperone-usher pili loci of human colonization factor-negative enterotoxigenic Escherichia coli.</title>
        <authorList>
            <person name="Del Canto F."/>
            <person name="Vidal R."/>
            <person name="Stine O.C."/>
            <person name="Pop M."/>
        </authorList>
    </citation>
    <scope>NUCLEOTIDE SEQUENCE [LARGE SCALE GENOMIC DNA]</scope>
    <source>
        <strain evidence="1 2">700324</strain>
    </source>
</reference>
<evidence type="ECO:0000313" key="2">
    <source>
        <dbReference type="Proteomes" id="UP000185794"/>
    </source>
</evidence>
<name>A0A854BNN1_ECOLX</name>
<proteinExistence type="predicted"/>
<protein>
    <recommendedName>
        <fullName evidence="3">Oxidoreductase subunit</fullName>
    </recommendedName>
</protein>
<gene>
    <name evidence="1" type="ORF">AWP47_10090</name>
</gene>